<evidence type="ECO:0000259" key="1">
    <source>
        <dbReference type="PROSITE" id="PS51186"/>
    </source>
</evidence>
<dbReference type="EMBL" id="BPWL01000011">
    <property type="protein sequence ID" value="GJJ15327.1"/>
    <property type="molecule type" value="Genomic_DNA"/>
</dbReference>
<dbReference type="CDD" id="cd04301">
    <property type="entry name" value="NAT_SF"/>
    <property type="match status" value="1"/>
</dbReference>
<dbReference type="PANTHER" id="PTHR42791:SF2">
    <property type="entry name" value="N-ACETYLTRANSFERASE DOMAIN-CONTAINING PROTEIN"/>
    <property type="match status" value="1"/>
</dbReference>
<dbReference type="PANTHER" id="PTHR42791">
    <property type="entry name" value="GNAT FAMILY ACETYLTRANSFERASE"/>
    <property type="match status" value="1"/>
</dbReference>
<dbReference type="Gene3D" id="3.40.630.30">
    <property type="match status" value="1"/>
</dbReference>
<sequence length="237" mass="26969">MKPTVRIIPATRRDAPAIARICLLAFKTSPRLTVLAPQYVGLSDAELFRTGLALETSKIRQQINGPNFSMKATVSTTDHQGKLVEKIVGYATWFSPDGPRKRTLWELFLSNVYYRIRNYLKPIPVPEGIPPLVELITEQKEDVFGKGKKWEGQKYWNLILMYVDPAWQLQGVASALLEWGFQKARESNTIIYLESSPMGIPVYKHKGFQIVTSLPREICGLYVEAPGMMWDPRLNTQ</sequence>
<dbReference type="AlphaFoldDB" id="A0AAV5ANI8"/>
<dbReference type="Pfam" id="PF13508">
    <property type="entry name" value="Acetyltransf_7"/>
    <property type="match status" value="1"/>
</dbReference>
<keyword evidence="3" id="KW-1185">Reference proteome</keyword>
<name>A0AAV5ANI8_9AGAM</name>
<evidence type="ECO:0000313" key="3">
    <source>
        <dbReference type="Proteomes" id="UP001050691"/>
    </source>
</evidence>
<dbReference type="InterPro" id="IPR000182">
    <property type="entry name" value="GNAT_dom"/>
</dbReference>
<gene>
    <name evidence="2" type="ORF">Clacol_009603</name>
</gene>
<accession>A0AAV5ANI8</accession>
<dbReference type="Proteomes" id="UP001050691">
    <property type="component" value="Unassembled WGS sequence"/>
</dbReference>
<feature type="domain" description="N-acetyltransferase" evidence="1">
    <location>
        <begin position="99"/>
        <end position="226"/>
    </location>
</feature>
<evidence type="ECO:0000313" key="2">
    <source>
        <dbReference type="EMBL" id="GJJ15327.1"/>
    </source>
</evidence>
<reference evidence="2" key="1">
    <citation type="submission" date="2021-10" db="EMBL/GenBank/DDBJ databases">
        <title>De novo Genome Assembly of Clathrus columnatus (Basidiomycota, Fungi) Using Illumina and Nanopore Sequence Data.</title>
        <authorList>
            <person name="Ogiso-Tanaka E."/>
            <person name="Itagaki H."/>
            <person name="Hosoya T."/>
            <person name="Hosaka K."/>
        </authorList>
    </citation>
    <scope>NUCLEOTIDE SEQUENCE</scope>
    <source>
        <strain evidence="2">MO-923</strain>
    </source>
</reference>
<dbReference type="InterPro" id="IPR016181">
    <property type="entry name" value="Acyl_CoA_acyltransferase"/>
</dbReference>
<dbReference type="PROSITE" id="PS51186">
    <property type="entry name" value="GNAT"/>
    <property type="match status" value="1"/>
</dbReference>
<dbReference type="InterPro" id="IPR052523">
    <property type="entry name" value="Trichothecene_AcTrans"/>
</dbReference>
<dbReference type="SUPFAM" id="SSF55729">
    <property type="entry name" value="Acyl-CoA N-acyltransferases (Nat)"/>
    <property type="match status" value="1"/>
</dbReference>
<dbReference type="GO" id="GO:0016747">
    <property type="term" value="F:acyltransferase activity, transferring groups other than amino-acyl groups"/>
    <property type="evidence" value="ECO:0007669"/>
    <property type="project" value="InterPro"/>
</dbReference>
<protein>
    <recommendedName>
        <fullName evidence="1">N-acetyltransferase domain-containing protein</fullName>
    </recommendedName>
</protein>
<organism evidence="2 3">
    <name type="scientific">Clathrus columnatus</name>
    <dbReference type="NCBI Taxonomy" id="1419009"/>
    <lineage>
        <taxon>Eukaryota</taxon>
        <taxon>Fungi</taxon>
        <taxon>Dikarya</taxon>
        <taxon>Basidiomycota</taxon>
        <taxon>Agaricomycotina</taxon>
        <taxon>Agaricomycetes</taxon>
        <taxon>Phallomycetidae</taxon>
        <taxon>Phallales</taxon>
        <taxon>Clathraceae</taxon>
        <taxon>Clathrus</taxon>
    </lineage>
</organism>
<proteinExistence type="predicted"/>
<comment type="caution">
    <text evidence="2">The sequence shown here is derived from an EMBL/GenBank/DDBJ whole genome shotgun (WGS) entry which is preliminary data.</text>
</comment>